<comment type="caution">
    <text evidence="1">The sequence shown here is derived from an EMBL/GenBank/DDBJ whole genome shotgun (WGS) entry which is preliminary data.</text>
</comment>
<reference evidence="1 2" key="1">
    <citation type="journal article" date="2014" name="Int. J. Syst. Evol. Microbiol.">
        <title>Complete genome sequence of Corynebacterium casei LMG S-19264T (=DSM 44701T), isolated from a smear-ripened cheese.</title>
        <authorList>
            <consortium name="US DOE Joint Genome Institute (JGI-PGF)"/>
            <person name="Walter F."/>
            <person name="Albersmeier A."/>
            <person name="Kalinowski J."/>
            <person name="Ruckert C."/>
        </authorList>
    </citation>
    <scope>NUCLEOTIDE SEQUENCE [LARGE SCALE GENOMIC DNA]</scope>
    <source>
        <strain evidence="1 2">CGMCC 1.12976</strain>
    </source>
</reference>
<dbReference type="AlphaFoldDB" id="A0A917B1Y5"/>
<gene>
    <name evidence="1" type="ORF">GCM10011399_06880</name>
</gene>
<organism evidence="1 2">
    <name type="scientific">Subtercola lobariae</name>
    <dbReference type="NCBI Taxonomy" id="1588641"/>
    <lineage>
        <taxon>Bacteria</taxon>
        <taxon>Bacillati</taxon>
        <taxon>Actinomycetota</taxon>
        <taxon>Actinomycetes</taxon>
        <taxon>Micrococcales</taxon>
        <taxon>Microbacteriaceae</taxon>
        <taxon>Subtercola</taxon>
    </lineage>
</organism>
<evidence type="ECO:0000313" key="2">
    <source>
        <dbReference type="Proteomes" id="UP000598775"/>
    </source>
</evidence>
<evidence type="ECO:0000313" key="1">
    <source>
        <dbReference type="EMBL" id="GGF15670.1"/>
    </source>
</evidence>
<accession>A0A917B1Y5</accession>
<proteinExistence type="predicted"/>
<protein>
    <submittedName>
        <fullName evidence="1">Uncharacterized protein</fullName>
    </submittedName>
</protein>
<dbReference type="Proteomes" id="UP000598775">
    <property type="component" value="Unassembled WGS sequence"/>
</dbReference>
<sequence length="65" mass="6786">MFVPPLLLGSMLMGGDGMAIVSVVLSDESALAEPEQALNDAAAARAMTAVTAMTPPRRSRKLLLM</sequence>
<name>A0A917B1Y5_9MICO</name>
<dbReference type="EMBL" id="BMGP01000001">
    <property type="protein sequence ID" value="GGF15670.1"/>
    <property type="molecule type" value="Genomic_DNA"/>
</dbReference>
<keyword evidence="2" id="KW-1185">Reference proteome</keyword>